<reference evidence="1 2" key="1">
    <citation type="journal article" date="2013" name="Genome Biol. Evol.">
        <title>Life in an arsenic-containing gold mine: genome and physiology of the autotrophic arsenite-oxidizing bacterium rhizobium sp. NT-26.</title>
        <authorList>
            <person name="Andres J."/>
            <person name="Arsene-Ploetze F."/>
            <person name="Barbe V."/>
            <person name="Brochier-Armanet C."/>
            <person name="Cleiss-Arnold J."/>
            <person name="Coppee J.Y."/>
            <person name="Dillies M.A."/>
            <person name="Geist"/>
            <person name="L"/>
            <person name="Joublin A."/>
            <person name="Koechler S."/>
            <person name="Lassalle F."/>
            <person name="Marchal M."/>
            <person name="Medigue C."/>
            <person name="Muller D."/>
            <person name="Nesme X."/>
            <person name="Plewniak F."/>
            <person name="Proux C."/>
            <person name="Ramirez-Bahena M.H."/>
            <person name="Schenowitz C."/>
            <person name="Sismeiro O."/>
            <person name="Vallenet D."/>
            <person name="Santini J.M."/>
            <person name="Bertin P.N."/>
        </authorList>
    </citation>
    <scope>NUCLEOTIDE SEQUENCE [LARGE SCALE GENOMIC DNA]</scope>
    <source>
        <strain evidence="1 2">NT-26</strain>
    </source>
</reference>
<name>L0NFW6_9HYPH</name>
<sequence length="93" mass="10483">MKSQVSAIIEEGSDGRASITTVPGNSSLDFIDGVFFYWRLYRQCGHGFSFAPRRVCWVRDVMGARPPCGSSVLIMFCGDVESMRFLIKHFLLQ</sequence>
<evidence type="ECO:0000313" key="1">
    <source>
        <dbReference type="EMBL" id="CCF19980.1"/>
    </source>
</evidence>
<dbReference type="KEGG" id="rht:NT26_2256"/>
<protein>
    <submittedName>
        <fullName evidence="1">Uncharacterized protein</fullName>
    </submittedName>
</protein>
<accession>L0NFW6</accession>
<keyword evidence="2" id="KW-1185">Reference proteome</keyword>
<gene>
    <name evidence="1" type="ORF">NT26_2256</name>
</gene>
<dbReference type="Proteomes" id="UP000010792">
    <property type="component" value="Chromosome"/>
</dbReference>
<organism evidence="1 2">
    <name type="scientific">Pseudorhizobium banfieldiae</name>
    <dbReference type="NCBI Taxonomy" id="1125847"/>
    <lineage>
        <taxon>Bacteria</taxon>
        <taxon>Pseudomonadati</taxon>
        <taxon>Pseudomonadota</taxon>
        <taxon>Alphaproteobacteria</taxon>
        <taxon>Hyphomicrobiales</taxon>
        <taxon>Rhizobiaceae</taxon>
        <taxon>Rhizobium/Agrobacterium group</taxon>
        <taxon>Pseudorhizobium</taxon>
    </lineage>
</organism>
<dbReference type="EMBL" id="FO082820">
    <property type="protein sequence ID" value="CCF19980.1"/>
    <property type="molecule type" value="Genomic_DNA"/>
</dbReference>
<proteinExistence type="predicted"/>
<dbReference type="STRING" id="1125847.NT26_2256"/>
<evidence type="ECO:0000313" key="2">
    <source>
        <dbReference type="Proteomes" id="UP000010792"/>
    </source>
</evidence>
<dbReference type="AlphaFoldDB" id="L0NFW6"/>